<dbReference type="EMBL" id="LXQA010384845">
    <property type="protein sequence ID" value="MCI48307.1"/>
    <property type="molecule type" value="Genomic_DNA"/>
</dbReference>
<feature type="non-terminal residue" evidence="2">
    <location>
        <position position="83"/>
    </location>
</feature>
<evidence type="ECO:0000313" key="3">
    <source>
        <dbReference type="Proteomes" id="UP000265520"/>
    </source>
</evidence>
<dbReference type="Proteomes" id="UP000265520">
    <property type="component" value="Unassembled WGS sequence"/>
</dbReference>
<comment type="caution">
    <text evidence="2">The sequence shown here is derived from an EMBL/GenBank/DDBJ whole genome shotgun (WGS) entry which is preliminary data.</text>
</comment>
<evidence type="ECO:0000256" key="1">
    <source>
        <dbReference type="SAM" id="MobiDB-lite"/>
    </source>
</evidence>
<dbReference type="AlphaFoldDB" id="A0A392SIM9"/>
<sequence length="83" mass="9118">MVVATTTGGAVKSVVDRSGINSSGINLLGGCRCKLLKPCLHVLTQLNHGLNKLRQDNLEYWAQDHNSSKPMQQHPIGLQQLQR</sequence>
<name>A0A392SIM9_9FABA</name>
<reference evidence="2 3" key="1">
    <citation type="journal article" date="2018" name="Front. Plant Sci.">
        <title>Red Clover (Trifolium pratense) and Zigzag Clover (T. medium) - A Picture of Genomic Similarities and Differences.</title>
        <authorList>
            <person name="Dluhosova J."/>
            <person name="Istvanek J."/>
            <person name="Nedelnik J."/>
            <person name="Repkova J."/>
        </authorList>
    </citation>
    <scope>NUCLEOTIDE SEQUENCE [LARGE SCALE GENOMIC DNA]</scope>
    <source>
        <strain evidence="3">cv. 10/8</strain>
        <tissue evidence="2">Leaf</tissue>
    </source>
</reference>
<evidence type="ECO:0000313" key="2">
    <source>
        <dbReference type="EMBL" id="MCI48307.1"/>
    </source>
</evidence>
<feature type="region of interest" description="Disordered" evidence="1">
    <location>
        <begin position="64"/>
        <end position="83"/>
    </location>
</feature>
<organism evidence="2 3">
    <name type="scientific">Trifolium medium</name>
    <dbReference type="NCBI Taxonomy" id="97028"/>
    <lineage>
        <taxon>Eukaryota</taxon>
        <taxon>Viridiplantae</taxon>
        <taxon>Streptophyta</taxon>
        <taxon>Embryophyta</taxon>
        <taxon>Tracheophyta</taxon>
        <taxon>Spermatophyta</taxon>
        <taxon>Magnoliopsida</taxon>
        <taxon>eudicotyledons</taxon>
        <taxon>Gunneridae</taxon>
        <taxon>Pentapetalae</taxon>
        <taxon>rosids</taxon>
        <taxon>fabids</taxon>
        <taxon>Fabales</taxon>
        <taxon>Fabaceae</taxon>
        <taxon>Papilionoideae</taxon>
        <taxon>50 kb inversion clade</taxon>
        <taxon>NPAAA clade</taxon>
        <taxon>Hologalegina</taxon>
        <taxon>IRL clade</taxon>
        <taxon>Trifolieae</taxon>
        <taxon>Trifolium</taxon>
    </lineage>
</organism>
<protein>
    <submittedName>
        <fullName evidence="2">Uncharacterized protein</fullName>
    </submittedName>
</protein>
<keyword evidence="3" id="KW-1185">Reference proteome</keyword>
<proteinExistence type="predicted"/>
<accession>A0A392SIM9</accession>